<dbReference type="InterPro" id="IPR002464">
    <property type="entry name" value="DNA/RNA_helicase_DEAH_CS"/>
</dbReference>
<dbReference type="InterPro" id="IPR001650">
    <property type="entry name" value="Helicase_C-like"/>
</dbReference>
<feature type="compositionally biased region" description="Low complexity" evidence="7">
    <location>
        <begin position="12"/>
        <end position="29"/>
    </location>
</feature>
<organism evidence="10">
    <name type="scientific">Oikopleura dioica</name>
    <name type="common">Tunicate</name>
    <dbReference type="NCBI Taxonomy" id="34765"/>
    <lineage>
        <taxon>Eukaryota</taxon>
        <taxon>Metazoa</taxon>
        <taxon>Chordata</taxon>
        <taxon>Tunicata</taxon>
        <taxon>Appendicularia</taxon>
        <taxon>Copelata</taxon>
        <taxon>Oikopleuridae</taxon>
        <taxon>Oikopleura</taxon>
    </lineage>
</organism>
<dbReference type="FunCoup" id="E4WX39">
    <property type="interactions" value="17"/>
</dbReference>
<dbReference type="InterPro" id="IPR027417">
    <property type="entry name" value="P-loop_NTPase"/>
</dbReference>
<dbReference type="EC" id="3.6.4.13" evidence="1"/>
<dbReference type="InterPro" id="IPR011545">
    <property type="entry name" value="DEAD/DEAH_box_helicase_dom"/>
</dbReference>
<dbReference type="CDD" id="cd18791">
    <property type="entry name" value="SF2_C_RHA"/>
    <property type="match status" value="1"/>
</dbReference>
<dbReference type="InterPro" id="IPR007502">
    <property type="entry name" value="Helicase-assoc_dom"/>
</dbReference>
<evidence type="ECO:0000256" key="2">
    <source>
        <dbReference type="ARBA" id="ARBA00022741"/>
    </source>
</evidence>
<dbReference type="Gene3D" id="1.20.120.1080">
    <property type="match status" value="1"/>
</dbReference>
<dbReference type="InterPro" id="IPR014001">
    <property type="entry name" value="Helicase_ATP-bd"/>
</dbReference>
<evidence type="ECO:0000313" key="10">
    <source>
        <dbReference type="EMBL" id="CBY21931.1"/>
    </source>
</evidence>
<proteinExistence type="predicted"/>
<dbReference type="SMART" id="SM00487">
    <property type="entry name" value="DEXDc"/>
    <property type="match status" value="1"/>
</dbReference>
<evidence type="ECO:0000256" key="5">
    <source>
        <dbReference type="ARBA" id="ARBA00022840"/>
    </source>
</evidence>
<dbReference type="GO" id="GO:0016787">
    <property type="term" value="F:hydrolase activity"/>
    <property type="evidence" value="ECO:0007669"/>
    <property type="project" value="UniProtKB-KW"/>
</dbReference>
<reference evidence="10" key="1">
    <citation type="journal article" date="2010" name="Science">
        <title>Plasticity of animal genome architecture unmasked by rapid evolution of a pelagic tunicate.</title>
        <authorList>
            <person name="Denoeud F."/>
            <person name="Henriet S."/>
            <person name="Mungpakdee S."/>
            <person name="Aury J.M."/>
            <person name="Da Silva C."/>
            <person name="Brinkmann H."/>
            <person name="Mikhaleva J."/>
            <person name="Olsen L.C."/>
            <person name="Jubin C."/>
            <person name="Canestro C."/>
            <person name="Bouquet J.M."/>
            <person name="Danks G."/>
            <person name="Poulain J."/>
            <person name="Campsteijn C."/>
            <person name="Adamski M."/>
            <person name="Cross I."/>
            <person name="Yadetie F."/>
            <person name="Muffato M."/>
            <person name="Louis A."/>
            <person name="Butcher S."/>
            <person name="Tsagkogeorga G."/>
            <person name="Konrad A."/>
            <person name="Singh S."/>
            <person name="Jensen M.F."/>
            <person name="Cong E.H."/>
            <person name="Eikeseth-Otteraa H."/>
            <person name="Noel B."/>
            <person name="Anthouard V."/>
            <person name="Porcel B.M."/>
            <person name="Kachouri-Lafond R."/>
            <person name="Nishino A."/>
            <person name="Ugolini M."/>
            <person name="Chourrout P."/>
            <person name="Nishida H."/>
            <person name="Aasland R."/>
            <person name="Huzurbazar S."/>
            <person name="Westhof E."/>
            <person name="Delsuc F."/>
            <person name="Lehrach H."/>
            <person name="Reinhardt R."/>
            <person name="Weissenbach J."/>
            <person name="Roy S.W."/>
            <person name="Artiguenave F."/>
            <person name="Postlethwait J.H."/>
            <person name="Manak J.R."/>
            <person name="Thompson E.M."/>
            <person name="Jaillon O."/>
            <person name="Du Pasquier L."/>
            <person name="Boudinot P."/>
            <person name="Liberles D.A."/>
            <person name="Volff J.N."/>
            <person name="Philippe H."/>
            <person name="Lenhard B."/>
            <person name="Roest Crollius H."/>
            <person name="Wincker P."/>
            <person name="Chourrout D."/>
        </authorList>
    </citation>
    <scope>NUCLEOTIDE SEQUENCE [LARGE SCALE GENOMIC DNA]</scope>
</reference>
<evidence type="ECO:0000313" key="11">
    <source>
        <dbReference type="Proteomes" id="UP000001307"/>
    </source>
</evidence>
<keyword evidence="3" id="KW-0378">Hydrolase</keyword>
<dbReference type="Pfam" id="PF07717">
    <property type="entry name" value="OB_NTP_bind"/>
    <property type="match status" value="1"/>
</dbReference>
<dbReference type="PROSITE" id="PS00690">
    <property type="entry name" value="DEAH_ATP_HELICASE"/>
    <property type="match status" value="1"/>
</dbReference>
<evidence type="ECO:0000256" key="7">
    <source>
        <dbReference type="SAM" id="MobiDB-lite"/>
    </source>
</evidence>
<dbReference type="SMART" id="SM00490">
    <property type="entry name" value="HELICc"/>
    <property type="match status" value="1"/>
</dbReference>
<dbReference type="PANTHER" id="PTHR18934">
    <property type="entry name" value="ATP-DEPENDENT RNA HELICASE"/>
    <property type="match status" value="1"/>
</dbReference>
<dbReference type="GO" id="GO:0003725">
    <property type="term" value="F:double-stranded RNA binding"/>
    <property type="evidence" value="ECO:0007669"/>
    <property type="project" value="TreeGrafter"/>
</dbReference>
<evidence type="ECO:0000259" key="8">
    <source>
        <dbReference type="PROSITE" id="PS51192"/>
    </source>
</evidence>
<dbReference type="GO" id="GO:0005730">
    <property type="term" value="C:nucleolus"/>
    <property type="evidence" value="ECO:0007669"/>
    <property type="project" value="TreeGrafter"/>
</dbReference>
<comment type="catalytic activity">
    <reaction evidence="6">
        <text>ATP + H2O = ADP + phosphate + H(+)</text>
        <dbReference type="Rhea" id="RHEA:13065"/>
        <dbReference type="ChEBI" id="CHEBI:15377"/>
        <dbReference type="ChEBI" id="CHEBI:15378"/>
        <dbReference type="ChEBI" id="CHEBI:30616"/>
        <dbReference type="ChEBI" id="CHEBI:43474"/>
        <dbReference type="ChEBI" id="CHEBI:456216"/>
        <dbReference type="EC" id="3.6.4.13"/>
    </reaction>
</comment>
<dbReference type="InParanoid" id="E4WX39"/>
<keyword evidence="11" id="KW-1185">Reference proteome</keyword>
<dbReference type="OrthoDB" id="10253254at2759"/>
<feature type="compositionally biased region" description="Polar residues" evidence="7">
    <location>
        <begin position="1"/>
        <end position="11"/>
    </location>
</feature>
<dbReference type="GO" id="GO:0003724">
    <property type="term" value="F:RNA helicase activity"/>
    <property type="evidence" value="ECO:0007669"/>
    <property type="project" value="UniProtKB-EC"/>
</dbReference>
<dbReference type="InterPro" id="IPR011709">
    <property type="entry name" value="DEAD-box_helicase_OB_fold"/>
</dbReference>
<dbReference type="GO" id="GO:0005524">
    <property type="term" value="F:ATP binding"/>
    <property type="evidence" value="ECO:0007669"/>
    <property type="project" value="UniProtKB-KW"/>
</dbReference>
<dbReference type="AlphaFoldDB" id="E4WX39"/>
<dbReference type="GO" id="GO:0045943">
    <property type="term" value="P:positive regulation of transcription by RNA polymerase I"/>
    <property type="evidence" value="ECO:0007669"/>
    <property type="project" value="TreeGrafter"/>
</dbReference>
<keyword evidence="5" id="KW-0067">ATP-binding</keyword>
<evidence type="ECO:0000259" key="9">
    <source>
        <dbReference type="PROSITE" id="PS51194"/>
    </source>
</evidence>
<name>E4WX39_OIKDI</name>
<dbReference type="Proteomes" id="UP000001307">
    <property type="component" value="Unassembled WGS sequence"/>
</dbReference>
<dbReference type="Gene3D" id="3.40.50.300">
    <property type="entry name" value="P-loop containing nucleotide triphosphate hydrolases"/>
    <property type="match status" value="2"/>
</dbReference>
<dbReference type="PROSITE" id="PS51194">
    <property type="entry name" value="HELICASE_CTER"/>
    <property type="match status" value="1"/>
</dbReference>
<feature type="domain" description="Helicase C-terminal" evidence="9">
    <location>
        <begin position="233"/>
        <end position="405"/>
    </location>
</feature>
<evidence type="ECO:0000256" key="4">
    <source>
        <dbReference type="ARBA" id="ARBA00022806"/>
    </source>
</evidence>
<dbReference type="SUPFAM" id="SSF52540">
    <property type="entry name" value="P-loop containing nucleoside triphosphate hydrolases"/>
    <property type="match status" value="1"/>
</dbReference>
<dbReference type="SMART" id="SM00847">
    <property type="entry name" value="HA2"/>
    <property type="match status" value="1"/>
</dbReference>
<evidence type="ECO:0000256" key="3">
    <source>
        <dbReference type="ARBA" id="ARBA00022801"/>
    </source>
</evidence>
<dbReference type="Pfam" id="PF21010">
    <property type="entry name" value="HA2_C"/>
    <property type="match status" value="1"/>
</dbReference>
<dbReference type="PROSITE" id="PS51192">
    <property type="entry name" value="HELICASE_ATP_BIND_1"/>
    <property type="match status" value="1"/>
</dbReference>
<dbReference type="EMBL" id="FN653018">
    <property type="protein sequence ID" value="CBY21931.1"/>
    <property type="molecule type" value="Genomic_DNA"/>
</dbReference>
<evidence type="ECO:0000256" key="1">
    <source>
        <dbReference type="ARBA" id="ARBA00012552"/>
    </source>
</evidence>
<accession>E4WX39</accession>
<dbReference type="PANTHER" id="PTHR18934:SF118">
    <property type="entry name" value="ATP-DEPENDENT RNA HELICASE DHX33"/>
    <property type="match status" value="1"/>
</dbReference>
<protein>
    <recommendedName>
        <fullName evidence="1">RNA helicase</fullName>
        <ecNumber evidence="1">3.6.4.13</ecNumber>
    </recommendedName>
</protein>
<feature type="region of interest" description="Disordered" evidence="7">
    <location>
        <begin position="1"/>
        <end position="29"/>
    </location>
</feature>
<sequence length="661" mass="74176">MNSKNSSGIAQNGNSMNSSRNSQNSNSSSVLPIDLVRQELVEHARKNDTLIVMGETGSGKSTKLPQFLQDARLFDGMVACTQPRRLAAISLAARVAKERCCELGNEVGYAVRFDDKTSSQTRIKYMTDGMLLREAQTDPALTRYGCIILDEAHERTVNTDILFGIVKMAQERRALKSGEKRLKIAVMSATMDVDHFEKYFRCKVVYITGRTFPIQVRYSTEDVDDYLGSSISTILSLHQSVPMDEHFLVFLTGQEEIETCITVIKESLQNRGIARKMEVLPLYASLSQQYQEKVFKSYKKDIRRVIISTNIAETSLTIPGIRHVIDSGRVKQKQFVANTGMQLLKVCSCSRAQVWQRAGRAGRESAGNVYRLFSKAQFDKMSLATVPEILRSPLSTVCLQLLNAGIKKIEQFPFIDPPPASSLKKAIDELSILKLVQQGAQGIELTELGKKAARFPLEPRLSKALLISATLKCSEEVITIAAMLSTENVFISPANKKEEARAAHQKFHTADGDLITMLNAYKAYRKANGDRNWAHQNFMSPRHLTSVTDVRKQLREIFMSLKLNLCTDSSKTTAAVRESFARGMFMNVAELKPDGRYQEFGQNLNVKLHPSSVLFGAKPPFVLFNELVETNNIYIRDVTVIEPEWVLKEGESWFKTKRLTA</sequence>
<evidence type="ECO:0000256" key="6">
    <source>
        <dbReference type="ARBA" id="ARBA00047984"/>
    </source>
</evidence>
<dbReference type="Pfam" id="PF00270">
    <property type="entry name" value="DEAD"/>
    <property type="match status" value="1"/>
</dbReference>
<feature type="domain" description="Helicase ATP-binding" evidence="8">
    <location>
        <begin position="41"/>
        <end position="209"/>
    </location>
</feature>
<keyword evidence="2" id="KW-0547">Nucleotide-binding</keyword>
<dbReference type="Pfam" id="PF00271">
    <property type="entry name" value="Helicase_C"/>
    <property type="match status" value="1"/>
</dbReference>
<gene>
    <name evidence="10" type="ORF">GSOID_T00011466001</name>
</gene>
<keyword evidence="4" id="KW-0347">Helicase</keyword>